<dbReference type="InterPro" id="IPR006015">
    <property type="entry name" value="Universal_stress_UspA"/>
</dbReference>
<evidence type="ECO:0000313" key="3">
    <source>
        <dbReference type="EMBL" id="QCB95212.1"/>
    </source>
</evidence>
<dbReference type="Pfam" id="PF00582">
    <property type="entry name" value="Usp"/>
    <property type="match status" value="2"/>
</dbReference>
<dbReference type="PANTHER" id="PTHR46268">
    <property type="entry name" value="STRESS RESPONSE PROTEIN NHAX"/>
    <property type="match status" value="1"/>
</dbReference>
<dbReference type="PANTHER" id="PTHR46268:SF6">
    <property type="entry name" value="UNIVERSAL STRESS PROTEIN UP12"/>
    <property type="match status" value="1"/>
</dbReference>
<dbReference type="OrthoDB" id="3174546at2"/>
<dbReference type="InterPro" id="IPR014729">
    <property type="entry name" value="Rossmann-like_a/b/a_fold"/>
</dbReference>
<dbReference type="CDD" id="cd00293">
    <property type="entry name" value="USP-like"/>
    <property type="match status" value="1"/>
</dbReference>
<feature type="domain" description="UspA" evidence="2">
    <location>
        <begin position="3"/>
        <end position="125"/>
    </location>
</feature>
<keyword evidence="4" id="KW-1185">Reference proteome</keyword>
<protein>
    <submittedName>
        <fullName evidence="3">Universal stress protein</fullName>
    </submittedName>
</protein>
<dbReference type="SUPFAM" id="SSF52402">
    <property type="entry name" value="Adenine nucleotide alpha hydrolases-like"/>
    <property type="match status" value="2"/>
</dbReference>
<comment type="similarity">
    <text evidence="1">Belongs to the universal stress protein A family.</text>
</comment>
<gene>
    <name evidence="3" type="ORF">E5225_05415</name>
</gene>
<proteinExistence type="inferred from homology"/>
<sequence>MNAIVVGVGRTTDDAVLDWAAAEAGACGAPLTVVHVPPASAPQGPDGPVAALRERVAAAVARAGAEVPTTVEVLPGRSVADVLVGVAADASAVVIGRRTVRGPRTLGRVTTAVVEGAAAPVTVVPHDRPAPADGPRPVVVGVDGSAPAVAALRYAAGVAARADLPLEVVLAWQMRTLAPLPGKEWGYTPPLDDYARHARTLLDGALEAADVHLPDARLVRSVVHGTATNALLEAAPRADRLVVGRRGLSGVDRILLGSVSRQVVARARCPVTVVH</sequence>
<reference evidence="3 4" key="1">
    <citation type="submission" date="2019-04" db="EMBL/GenBank/DDBJ databases">
        <title>Isolation and identification of Cellulomonas shaoxiangyii sp. Nov. isolated from feces of the Tibetan antelopes (Pantholops hodgsonii) in the Qinghai-Tibet plateau of China.</title>
        <authorList>
            <person name="Tian Z."/>
        </authorList>
    </citation>
    <scope>NUCLEOTIDE SEQUENCE [LARGE SCALE GENOMIC DNA]</scope>
    <source>
        <strain evidence="3 4">Z28</strain>
    </source>
</reference>
<dbReference type="Proteomes" id="UP000296469">
    <property type="component" value="Chromosome"/>
</dbReference>
<feature type="domain" description="UspA" evidence="2">
    <location>
        <begin position="136"/>
        <end position="275"/>
    </location>
</feature>
<dbReference type="EMBL" id="CP039291">
    <property type="protein sequence ID" value="QCB95212.1"/>
    <property type="molecule type" value="Genomic_DNA"/>
</dbReference>
<dbReference type="InterPro" id="IPR006016">
    <property type="entry name" value="UspA"/>
</dbReference>
<evidence type="ECO:0000256" key="1">
    <source>
        <dbReference type="ARBA" id="ARBA00008791"/>
    </source>
</evidence>
<organism evidence="3 4">
    <name type="scientific">Cellulomonas shaoxiangyii</name>
    <dbReference type="NCBI Taxonomy" id="2566013"/>
    <lineage>
        <taxon>Bacteria</taxon>
        <taxon>Bacillati</taxon>
        <taxon>Actinomycetota</taxon>
        <taxon>Actinomycetes</taxon>
        <taxon>Micrococcales</taxon>
        <taxon>Cellulomonadaceae</taxon>
        <taxon>Cellulomonas</taxon>
    </lineage>
</organism>
<accession>A0A4P7SLV3</accession>
<dbReference type="PRINTS" id="PR01438">
    <property type="entry name" value="UNVRSLSTRESS"/>
</dbReference>
<dbReference type="KEGG" id="celz:E5225_05415"/>
<dbReference type="Gene3D" id="3.40.50.620">
    <property type="entry name" value="HUPs"/>
    <property type="match status" value="2"/>
</dbReference>
<name>A0A4P7SLV3_9CELL</name>
<dbReference type="AlphaFoldDB" id="A0A4P7SLV3"/>
<evidence type="ECO:0000259" key="2">
    <source>
        <dbReference type="Pfam" id="PF00582"/>
    </source>
</evidence>
<evidence type="ECO:0000313" key="4">
    <source>
        <dbReference type="Proteomes" id="UP000296469"/>
    </source>
</evidence>